<comment type="caution">
    <text evidence="2">The sequence shown here is derived from an EMBL/GenBank/DDBJ whole genome shotgun (WGS) entry which is preliminary data.</text>
</comment>
<dbReference type="EMBL" id="JBHUNP010000001">
    <property type="protein sequence ID" value="MFD2646305.1"/>
    <property type="molecule type" value="Genomic_DNA"/>
</dbReference>
<accession>A0ABW5QF89</accession>
<evidence type="ECO:0000313" key="3">
    <source>
        <dbReference type="Proteomes" id="UP001597521"/>
    </source>
</evidence>
<dbReference type="Proteomes" id="UP001597521">
    <property type="component" value="Unassembled WGS sequence"/>
</dbReference>
<sequence>MPHLSRRHLLSTLVTGFTAILAVAFACLYATHHGGPAWLQGQELAIFIKLALVTVTLMAIDICWKARTA</sequence>
<dbReference type="PROSITE" id="PS51257">
    <property type="entry name" value="PROKAR_LIPOPROTEIN"/>
    <property type="match status" value="1"/>
</dbReference>
<dbReference type="RefSeq" id="WP_386830817.1">
    <property type="nucleotide sequence ID" value="NZ_JBHUNP010000001.1"/>
</dbReference>
<evidence type="ECO:0000256" key="1">
    <source>
        <dbReference type="SAM" id="Phobius"/>
    </source>
</evidence>
<keyword evidence="1" id="KW-0812">Transmembrane</keyword>
<reference evidence="3" key="1">
    <citation type="journal article" date="2019" name="Int. J. Syst. Evol. Microbiol.">
        <title>The Global Catalogue of Microorganisms (GCM) 10K type strain sequencing project: providing services to taxonomists for standard genome sequencing and annotation.</title>
        <authorList>
            <consortium name="The Broad Institute Genomics Platform"/>
            <consortium name="The Broad Institute Genome Sequencing Center for Infectious Disease"/>
            <person name="Wu L."/>
            <person name="Ma J."/>
        </authorList>
    </citation>
    <scope>NUCLEOTIDE SEQUENCE [LARGE SCALE GENOMIC DNA]</scope>
    <source>
        <strain evidence="3">CCM 7427</strain>
    </source>
</reference>
<feature type="transmembrane region" description="Helical" evidence="1">
    <location>
        <begin position="44"/>
        <end position="64"/>
    </location>
</feature>
<feature type="transmembrane region" description="Helical" evidence="1">
    <location>
        <begin position="12"/>
        <end position="32"/>
    </location>
</feature>
<gene>
    <name evidence="2" type="ORF">ACFSX5_00690</name>
</gene>
<organism evidence="2 3">
    <name type="scientific">Devosia albogilva</name>
    <dbReference type="NCBI Taxonomy" id="429726"/>
    <lineage>
        <taxon>Bacteria</taxon>
        <taxon>Pseudomonadati</taxon>
        <taxon>Pseudomonadota</taxon>
        <taxon>Alphaproteobacteria</taxon>
        <taxon>Hyphomicrobiales</taxon>
        <taxon>Devosiaceae</taxon>
        <taxon>Devosia</taxon>
    </lineage>
</organism>
<keyword evidence="1" id="KW-1133">Transmembrane helix</keyword>
<keyword evidence="3" id="KW-1185">Reference proteome</keyword>
<name>A0ABW5QF89_9HYPH</name>
<keyword evidence="1" id="KW-0472">Membrane</keyword>
<proteinExistence type="predicted"/>
<protein>
    <submittedName>
        <fullName evidence="2">Uncharacterized protein</fullName>
    </submittedName>
</protein>
<evidence type="ECO:0000313" key="2">
    <source>
        <dbReference type="EMBL" id="MFD2646305.1"/>
    </source>
</evidence>